<feature type="region of interest" description="Disordered" evidence="10">
    <location>
        <begin position="180"/>
        <end position="210"/>
    </location>
</feature>
<accession>A0A7R8CKR7</accession>
<dbReference type="GO" id="GO:0008270">
    <property type="term" value="F:zinc ion binding"/>
    <property type="evidence" value="ECO:0007669"/>
    <property type="project" value="UniProtKB-KW"/>
</dbReference>
<evidence type="ECO:0000256" key="2">
    <source>
        <dbReference type="ARBA" id="ARBA00022723"/>
    </source>
</evidence>
<keyword evidence="5" id="KW-0862">Zinc</keyword>
<dbReference type="FunFam" id="3.30.160.60:FF:001818">
    <property type="entry name" value="GDNF-inducible zinc finger protein 1 isoform X1"/>
    <property type="match status" value="1"/>
</dbReference>
<evidence type="ECO:0000256" key="10">
    <source>
        <dbReference type="SAM" id="MobiDB-lite"/>
    </source>
</evidence>
<dbReference type="PANTHER" id="PTHR14196">
    <property type="entry name" value="ODD-SKIPPED - RELATED"/>
    <property type="match status" value="1"/>
</dbReference>
<dbReference type="SMR" id="A0A7R8CKR7"/>
<organism evidence="12 13">
    <name type="scientific">Lepeophtheirus salmonis</name>
    <name type="common">Salmon louse</name>
    <name type="synonym">Caligus salmonis</name>
    <dbReference type="NCBI Taxonomy" id="72036"/>
    <lineage>
        <taxon>Eukaryota</taxon>
        <taxon>Metazoa</taxon>
        <taxon>Ecdysozoa</taxon>
        <taxon>Arthropoda</taxon>
        <taxon>Crustacea</taxon>
        <taxon>Multicrustacea</taxon>
        <taxon>Hexanauplia</taxon>
        <taxon>Copepoda</taxon>
        <taxon>Siphonostomatoida</taxon>
        <taxon>Caligidae</taxon>
        <taxon>Lepeophtheirus</taxon>
    </lineage>
</organism>
<dbReference type="PROSITE" id="PS00028">
    <property type="entry name" value="ZINC_FINGER_C2H2_1"/>
    <property type="match status" value="6"/>
</dbReference>
<keyword evidence="8" id="KW-0804">Transcription</keyword>
<dbReference type="Proteomes" id="UP000675881">
    <property type="component" value="Chromosome 14"/>
</dbReference>
<dbReference type="Gene3D" id="3.30.160.60">
    <property type="entry name" value="Classic Zinc Finger"/>
    <property type="match status" value="6"/>
</dbReference>
<dbReference type="EMBL" id="HG994593">
    <property type="protein sequence ID" value="CAF2851092.1"/>
    <property type="molecule type" value="Genomic_DNA"/>
</dbReference>
<keyword evidence="13" id="KW-1185">Reference proteome</keyword>
<evidence type="ECO:0000313" key="12">
    <source>
        <dbReference type="EMBL" id="CAF2851092.1"/>
    </source>
</evidence>
<evidence type="ECO:0000256" key="9">
    <source>
        <dbReference type="ARBA" id="ARBA00023242"/>
    </source>
</evidence>
<feature type="domain" description="C2H2-type" evidence="11">
    <location>
        <begin position="353"/>
        <end position="378"/>
    </location>
</feature>
<sequence>METRVLIPSDLILRVSPSKDCSSPLVARFLEVGVSVVSKTTLPQGTILPLGSVRVGRLEVYSSLSHTDSRHGHVCIDEVAEGITGHRIRKCNWVRFASVHPKAYNVRSLKPGVFEITECIYPHTELILNEAPPCLHHSESEIEAIQRILNESALDLSTPLLEFEIPSDDIIEDRKSVISDSGISSSEENETNTSPLAPSHPLPKKANSKKKMLPCDYCGKCFDRPSLLNRHLRTHTGERPHVCDVCDKGFSTSSSLNTHRRIHSGEKPHECETCGKRFTASSNLYYHRMTHVKEKPHKCELCQKSFPTPGDLKSHMYIHNGSWPHRCHICDRGFSKVTNLKNHLFLHTGEKPHECPVCGKRFALGCNMKAHLKTHHTK</sequence>
<dbReference type="FunFam" id="3.30.160.60:FF:000450">
    <property type="entry name" value="PR domain zinc finger protein 14"/>
    <property type="match status" value="1"/>
</dbReference>
<keyword evidence="3" id="KW-0677">Repeat</keyword>
<name>A0A7R8CKR7_LEPSM</name>
<evidence type="ECO:0000256" key="1">
    <source>
        <dbReference type="ARBA" id="ARBA00004123"/>
    </source>
</evidence>
<keyword evidence="2" id="KW-0479">Metal-binding</keyword>
<dbReference type="InterPro" id="IPR050717">
    <property type="entry name" value="C2H2-ZF_Transcription_Reg"/>
</dbReference>
<dbReference type="FunFam" id="3.30.160.60:FF:000671">
    <property type="entry name" value="Zinc finger protein 26"/>
    <property type="match status" value="1"/>
</dbReference>
<dbReference type="InterPro" id="IPR013087">
    <property type="entry name" value="Znf_C2H2_type"/>
</dbReference>
<reference evidence="12" key="1">
    <citation type="submission" date="2021-02" db="EMBL/GenBank/DDBJ databases">
        <authorList>
            <person name="Bekaert M."/>
        </authorList>
    </citation>
    <scope>NUCLEOTIDE SEQUENCE</scope>
    <source>
        <strain evidence="12">IoA-00</strain>
    </source>
</reference>
<dbReference type="GO" id="GO:0000981">
    <property type="term" value="F:DNA-binding transcription factor activity, RNA polymerase II-specific"/>
    <property type="evidence" value="ECO:0007669"/>
    <property type="project" value="TreeGrafter"/>
</dbReference>
<evidence type="ECO:0000256" key="7">
    <source>
        <dbReference type="ARBA" id="ARBA00023125"/>
    </source>
</evidence>
<feature type="domain" description="C2H2-type" evidence="11">
    <location>
        <begin position="241"/>
        <end position="268"/>
    </location>
</feature>
<proteinExistence type="predicted"/>
<dbReference type="SUPFAM" id="SSF57667">
    <property type="entry name" value="beta-beta-alpha zinc fingers"/>
    <property type="match status" value="3"/>
</dbReference>
<evidence type="ECO:0000259" key="11">
    <source>
        <dbReference type="PROSITE" id="PS50157"/>
    </source>
</evidence>
<keyword evidence="6" id="KW-0805">Transcription regulation</keyword>
<evidence type="ECO:0000256" key="8">
    <source>
        <dbReference type="ARBA" id="ARBA00023163"/>
    </source>
</evidence>
<dbReference type="GO" id="GO:0000977">
    <property type="term" value="F:RNA polymerase II transcription regulatory region sequence-specific DNA binding"/>
    <property type="evidence" value="ECO:0007669"/>
    <property type="project" value="TreeGrafter"/>
</dbReference>
<dbReference type="SMART" id="SM00355">
    <property type="entry name" value="ZnF_C2H2"/>
    <property type="match status" value="6"/>
</dbReference>
<feature type="domain" description="C2H2-type" evidence="11">
    <location>
        <begin position="325"/>
        <end position="352"/>
    </location>
</feature>
<keyword evidence="4" id="KW-0863">Zinc-finger</keyword>
<keyword evidence="7" id="KW-0238">DNA-binding</keyword>
<keyword evidence="9" id="KW-0539">Nucleus</keyword>
<evidence type="ECO:0000313" key="13">
    <source>
        <dbReference type="Proteomes" id="UP000675881"/>
    </source>
</evidence>
<protein>
    <recommendedName>
        <fullName evidence="11">C2H2-type domain-containing protein</fullName>
    </recommendedName>
</protein>
<dbReference type="PANTHER" id="PTHR14196:SF12">
    <property type="entry name" value="ZINC FINGER PROTEIN 208-LIKE"/>
    <property type="match status" value="1"/>
</dbReference>
<feature type="domain" description="C2H2-type" evidence="11">
    <location>
        <begin position="297"/>
        <end position="324"/>
    </location>
</feature>
<dbReference type="OrthoDB" id="3437960at2759"/>
<evidence type="ECO:0000256" key="5">
    <source>
        <dbReference type="ARBA" id="ARBA00022833"/>
    </source>
</evidence>
<feature type="domain" description="C2H2-type" evidence="11">
    <location>
        <begin position="213"/>
        <end position="240"/>
    </location>
</feature>
<evidence type="ECO:0000256" key="3">
    <source>
        <dbReference type="ARBA" id="ARBA00022737"/>
    </source>
</evidence>
<evidence type="ECO:0000256" key="4">
    <source>
        <dbReference type="ARBA" id="ARBA00022771"/>
    </source>
</evidence>
<dbReference type="FunFam" id="3.30.160.60:FF:000557">
    <property type="entry name" value="zinc finger and SCAN domain-containing protein 29"/>
    <property type="match status" value="1"/>
</dbReference>
<dbReference type="FunFam" id="3.30.160.60:FF:000086">
    <property type="entry name" value="transcription factor E4F1 isoform X1"/>
    <property type="match status" value="1"/>
</dbReference>
<evidence type="ECO:0000256" key="6">
    <source>
        <dbReference type="ARBA" id="ARBA00023015"/>
    </source>
</evidence>
<dbReference type="Pfam" id="PF13912">
    <property type="entry name" value="zf-C2H2_6"/>
    <property type="match status" value="1"/>
</dbReference>
<dbReference type="InterPro" id="IPR036236">
    <property type="entry name" value="Znf_C2H2_sf"/>
</dbReference>
<dbReference type="AlphaFoldDB" id="A0A7R8CKR7"/>
<gene>
    <name evidence="12" type="ORF">LSAA_4608</name>
</gene>
<feature type="compositionally biased region" description="Low complexity" evidence="10">
    <location>
        <begin position="180"/>
        <end position="194"/>
    </location>
</feature>
<feature type="domain" description="C2H2-type" evidence="11">
    <location>
        <begin position="269"/>
        <end position="296"/>
    </location>
</feature>
<comment type="subcellular location">
    <subcellularLocation>
        <location evidence="1">Nucleus</location>
    </subcellularLocation>
</comment>
<dbReference type="PROSITE" id="PS50157">
    <property type="entry name" value="ZINC_FINGER_C2H2_2"/>
    <property type="match status" value="6"/>
</dbReference>
<dbReference type="GO" id="GO:0005634">
    <property type="term" value="C:nucleus"/>
    <property type="evidence" value="ECO:0007669"/>
    <property type="project" value="UniProtKB-SubCell"/>
</dbReference>
<dbReference type="Pfam" id="PF00096">
    <property type="entry name" value="zf-C2H2"/>
    <property type="match status" value="5"/>
</dbReference>